<dbReference type="SUPFAM" id="SSF49899">
    <property type="entry name" value="Concanavalin A-like lectins/glucanases"/>
    <property type="match status" value="1"/>
</dbReference>
<feature type="domain" description="GH16" evidence="3">
    <location>
        <begin position="31"/>
        <end position="296"/>
    </location>
</feature>
<dbReference type="Pfam" id="PF00722">
    <property type="entry name" value="Glyco_hydro_16"/>
    <property type="match status" value="1"/>
</dbReference>
<dbReference type="AlphaFoldDB" id="A0A9X1VJ11"/>
<protein>
    <submittedName>
        <fullName evidence="4">Glycoside hydrolase family 16 protein</fullName>
    </submittedName>
</protein>
<evidence type="ECO:0000256" key="2">
    <source>
        <dbReference type="SAM" id="SignalP"/>
    </source>
</evidence>
<accession>A0A9X1VJ11</accession>
<name>A0A9X1VJ11_9BACT</name>
<dbReference type="InterPro" id="IPR013320">
    <property type="entry name" value="ConA-like_dom_sf"/>
</dbReference>
<dbReference type="InterPro" id="IPR050546">
    <property type="entry name" value="Glycosyl_Hydrlase_16"/>
</dbReference>
<dbReference type="EMBL" id="JALBGC010000007">
    <property type="protein sequence ID" value="MCI1190094.1"/>
    <property type="molecule type" value="Genomic_DNA"/>
</dbReference>
<dbReference type="CDD" id="cd08023">
    <property type="entry name" value="GH16_laminarinase_like"/>
    <property type="match status" value="1"/>
</dbReference>
<gene>
    <name evidence="4" type="ORF">MON38_21935</name>
</gene>
<organism evidence="4 5">
    <name type="scientific">Hymenobacter cyanobacteriorum</name>
    <dbReference type="NCBI Taxonomy" id="2926463"/>
    <lineage>
        <taxon>Bacteria</taxon>
        <taxon>Pseudomonadati</taxon>
        <taxon>Bacteroidota</taxon>
        <taxon>Cytophagia</taxon>
        <taxon>Cytophagales</taxon>
        <taxon>Hymenobacteraceae</taxon>
        <taxon>Hymenobacter</taxon>
    </lineage>
</organism>
<evidence type="ECO:0000256" key="1">
    <source>
        <dbReference type="ARBA" id="ARBA00006865"/>
    </source>
</evidence>
<keyword evidence="2" id="KW-0732">Signal</keyword>
<evidence type="ECO:0000259" key="3">
    <source>
        <dbReference type="PROSITE" id="PS51762"/>
    </source>
</evidence>
<sequence length="296" mass="32879">MKNPFASAFPLRRYARASFALALGLGLAACTENKTPPAPTPVPTATETNAEARDYTQYTELVWSDEFAGSAVDPSKWGYDTGGGGWGNNELEYYTTSPDNSYVSNGNLVIVAKRQSQGGRDYTSARMLTKNKQTFKYGRVDVSAKLPQGQGIWPAIWMLGADIDQNNWPKCGEIDMMELRGQEPNKFLTTMHFPKTDGSHGYKGGPDQVLPSGNFSDAFHTFSVVRSKDQMRFFLDGKLYYTFTPSDVNGGGYPFNNPFFLILNIAVGGDFLGNPNASTPFPQQMQVDYVRYYQYK</sequence>
<dbReference type="Gene3D" id="2.60.120.200">
    <property type="match status" value="1"/>
</dbReference>
<feature type="signal peptide" evidence="2">
    <location>
        <begin position="1"/>
        <end position="22"/>
    </location>
</feature>
<dbReference type="InterPro" id="IPR000757">
    <property type="entry name" value="Beta-glucanase-like"/>
</dbReference>
<keyword evidence="5" id="KW-1185">Reference proteome</keyword>
<dbReference type="PANTHER" id="PTHR10963">
    <property type="entry name" value="GLYCOSYL HYDROLASE-RELATED"/>
    <property type="match status" value="1"/>
</dbReference>
<feature type="chain" id="PRO_5040743560" evidence="2">
    <location>
        <begin position="23"/>
        <end position="296"/>
    </location>
</feature>
<comment type="caution">
    <text evidence="4">The sequence shown here is derived from an EMBL/GenBank/DDBJ whole genome shotgun (WGS) entry which is preliminary data.</text>
</comment>
<dbReference type="GO" id="GO:0004553">
    <property type="term" value="F:hydrolase activity, hydrolyzing O-glycosyl compounds"/>
    <property type="evidence" value="ECO:0007669"/>
    <property type="project" value="InterPro"/>
</dbReference>
<evidence type="ECO:0000313" key="4">
    <source>
        <dbReference type="EMBL" id="MCI1190094.1"/>
    </source>
</evidence>
<dbReference type="RefSeq" id="WP_241938300.1">
    <property type="nucleotide sequence ID" value="NZ_JALBGC010000007.1"/>
</dbReference>
<reference evidence="4" key="1">
    <citation type="submission" date="2022-03" db="EMBL/GenBank/DDBJ databases">
        <title>Bacterial whole genome sequence for Hymenobacter sp. DH14.</title>
        <authorList>
            <person name="Le V."/>
        </authorList>
    </citation>
    <scope>NUCLEOTIDE SEQUENCE</scope>
    <source>
        <strain evidence="4">DH14</strain>
    </source>
</reference>
<dbReference type="Proteomes" id="UP001139193">
    <property type="component" value="Unassembled WGS sequence"/>
</dbReference>
<dbReference type="GO" id="GO:0005975">
    <property type="term" value="P:carbohydrate metabolic process"/>
    <property type="evidence" value="ECO:0007669"/>
    <property type="project" value="InterPro"/>
</dbReference>
<comment type="similarity">
    <text evidence="1">Belongs to the glycosyl hydrolase 16 family.</text>
</comment>
<proteinExistence type="inferred from homology"/>
<keyword evidence="4" id="KW-0378">Hydrolase</keyword>
<evidence type="ECO:0000313" key="5">
    <source>
        <dbReference type="Proteomes" id="UP001139193"/>
    </source>
</evidence>
<dbReference type="PANTHER" id="PTHR10963:SF55">
    <property type="entry name" value="GLYCOSIDE HYDROLASE FAMILY 16 PROTEIN"/>
    <property type="match status" value="1"/>
</dbReference>
<dbReference type="PROSITE" id="PS51762">
    <property type="entry name" value="GH16_2"/>
    <property type="match status" value="1"/>
</dbReference>
<dbReference type="PROSITE" id="PS51257">
    <property type="entry name" value="PROKAR_LIPOPROTEIN"/>
    <property type="match status" value="1"/>
</dbReference>